<evidence type="ECO:0000256" key="1">
    <source>
        <dbReference type="ARBA" id="ARBA00001917"/>
    </source>
</evidence>
<dbReference type="GO" id="GO:0010181">
    <property type="term" value="F:FMN binding"/>
    <property type="evidence" value="ECO:0007669"/>
    <property type="project" value="InterPro"/>
</dbReference>
<evidence type="ECO:0000256" key="7">
    <source>
        <dbReference type="PIRSR" id="PIRSR000138-2"/>
    </source>
</evidence>
<dbReference type="GO" id="GO:0016491">
    <property type="term" value="F:oxidoreductase activity"/>
    <property type="evidence" value="ECO:0007669"/>
    <property type="project" value="UniProtKB-KW"/>
</dbReference>
<proteinExistence type="inferred from homology"/>
<dbReference type="AlphaFoldDB" id="A0A9P4Q7Z4"/>
<evidence type="ECO:0000256" key="4">
    <source>
        <dbReference type="ARBA" id="ARBA00073420"/>
    </source>
</evidence>
<protein>
    <recommendedName>
        <fullName evidence="4">Oxidase FUB9</fullName>
    </recommendedName>
    <alternativeName>
        <fullName evidence="5">Fusaric acid biosynthesis protein 9</fullName>
    </alternativeName>
</protein>
<dbReference type="SUPFAM" id="SSF51395">
    <property type="entry name" value="FMN-linked oxidoreductases"/>
    <property type="match status" value="1"/>
</dbReference>
<dbReference type="Gene3D" id="3.20.20.70">
    <property type="entry name" value="Aldolase class I"/>
    <property type="match status" value="1"/>
</dbReference>
<keyword evidence="7" id="KW-0285">Flavoprotein</keyword>
<dbReference type="InterPro" id="IPR037396">
    <property type="entry name" value="FMN_HAD"/>
</dbReference>
<feature type="binding site" evidence="7">
    <location>
        <begin position="86"/>
        <end position="88"/>
    </location>
    <ligand>
        <name>FMN</name>
        <dbReference type="ChEBI" id="CHEBI:58210"/>
    </ligand>
</feature>
<organism evidence="9 10">
    <name type="scientific">Polychaeton citri CBS 116435</name>
    <dbReference type="NCBI Taxonomy" id="1314669"/>
    <lineage>
        <taxon>Eukaryota</taxon>
        <taxon>Fungi</taxon>
        <taxon>Dikarya</taxon>
        <taxon>Ascomycota</taxon>
        <taxon>Pezizomycotina</taxon>
        <taxon>Dothideomycetes</taxon>
        <taxon>Dothideomycetidae</taxon>
        <taxon>Capnodiales</taxon>
        <taxon>Capnodiaceae</taxon>
        <taxon>Polychaeton</taxon>
    </lineage>
</organism>
<dbReference type="Pfam" id="PF01070">
    <property type="entry name" value="FMN_dh"/>
    <property type="match status" value="1"/>
</dbReference>
<accession>A0A9P4Q7Z4</accession>
<feature type="domain" description="FMN hydroxy acid dehydrogenase" evidence="8">
    <location>
        <begin position="7"/>
        <end position="362"/>
    </location>
</feature>
<comment type="similarity">
    <text evidence="3">Belongs to the FMN-dependent alpha-hydroxy acid dehydrogenase family.</text>
</comment>
<dbReference type="PROSITE" id="PS51349">
    <property type="entry name" value="FMN_HYDROXY_ACID_DH_2"/>
    <property type="match status" value="1"/>
</dbReference>
<gene>
    <name evidence="9" type="ORF">K431DRAFT_271418</name>
</gene>
<dbReference type="EMBL" id="MU003803">
    <property type="protein sequence ID" value="KAF2720111.1"/>
    <property type="molecule type" value="Genomic_DNA"/>
</dbReference>
<sequence length="369" mass="40455">MANRKTRRDQHVFTISDLAIQAEKRIPKMTSEYLNSGAGDMLTLRDNEASFDRFKLRPRVLRNVANVDTSTTIFGQKISLPLGFAPSAAHKLAHPDGELATSRAAAKNGIPMCLSSWATTSLEDVKQAGGSNPYAMQITFLRDRKVTLNAIQRAEKAGYKALFVSVDLPVLGNRLNEARNEFAFPQEFKFPNLEFVSDEAVSTDDLDYDATPGWKDAIPWLRQHTKLEIWLKGIYCPEDVQLAIDNGIDGVIISNHGGRQLDGVPSTLDALRECAPVAKAGKMPVVLDGGVRRGADLFKALALGADCCFVGRVPLWGLAYKGEAGVDLAVKILLDEFTRTMMLTGCKSVSEITKHHLSVIGQDVRLSKL</sequence>
<feature type="active site" description="Proton acceptor" evidence="6">
    <location>
        <position position="256"/>
    </location>
</feature>
<feature type="binding site" evidence="7">
    <location>
        <position position="232"/>
    </location>
    <ligand>
        <name>FMN</name>
        <dbReference type="ChEBI" id="CHEBI:58210"/>
    </ligand>
</feature>
<dbReference type="InterPro" id="IPR013785">
    <property type="entry name" value="Aldolase_TIM"/>
</dbReference>
<comment type="cofactor">
    <cofactor evidence="1">
        <name>FMN</name>
        <dbReference type="ChEBI" id="CHEBI:58210"/>
    </cofactor>
</comment>
<feature type="binding site" evidence="7">
    <location>
        <begin position="311"/>
        <end position="312"/>
    </location>
    <ligand>
        <name>FMN</name>
        <dbReference type="ChEBI" id="CHEBI:58210"/>
    </ligand>
</feature>
<feature type="binding site" evidence="7">
    <location>
        <position position="33"/>
    </location>
    <ligand>
        <name>glyoxylate</name>
        <dbReference type="ChEBI" id="CHEBI:36655"/>
    </ligand>
</feature>
<evidence type="ECO:0000256" key="6">
    <source>
        <dbReference type="PIRSR" id="PIRSR000138-1"/>
    </source>
</evidence>
<feature type="binding site" evidence="7">
    <location>
        <position position="259"/>
    </location>
    <ligand>
        <name>glyoxylate</name>
        <dbReference type="ChEBI" id="CHEBI:36655"/>
    </ligand>
</feature>
<evidence type="ECO:0000256" key="3">
    <source>
        <dbReference type="ARBA" id="ARBA00024042"/>
    </source>
</evidence>
<dbReference type="PANTHER" id="PTHR10578:SF149">
    <property type="entry name" value="2-HYDROXYACID OXIDASE 2"/>
    <property type="match status" value="1"/>
</dbReference>
<dbReference type="InterPro" id="IPR008259">
    <property type="entry name" value="FMN_hydac_DH_AS"/>
</dbReference>
<feature type="binding site" evidence="7">
    <location>
        <position position="174"/>
    </location>
    <ligand>
        <name>glyoxylate</name>
        <dbReference type="ChEBI" id="CHEBI:36655"/>
    </ligand>
</feature>
<dbReference type="PIRSF" id="PIRSF000138">
    <property type="entry name" value="Al-hdrx_acd_dh"/>
    <property type="match status" value="1"/>
</dbReference>
<feature type="binding site" evidence="7">
    <location>
        <position position="137"/>
    </location>
    <ligand>
        <name>FMN</name>
        <dbReference type="ChEBI" id="CHEBI:58210"/>
    </ligand>
</feature>
<dbReference type="CDD" id="cd02809">
    <property type="entry name" value="alpha_hydroxyacid_oxid_FMN"/>
    <property type="match status" value="1"/>
</dbReference>
<keyword evidence="2" id="KW-0560">Oxidoreductase</keyword>
<dbReference type="GO" id="GO:0005737">
    <property type="term" value="C:cytoplasm"/>
    <property type="evidence" value="ECO:0007669"/>
    <property type="project" value="UniProtKB-ARBA"/>
</dbReference>
<feature type="binding site" evidence="7">
    <location>
        <position position="254"/>
    </location>
    <ligand>
        <name>FMN</name>
        <dbReference type="ChEBI" id="CHEBI:58210"/>
    </ligand>
</feature>
<evidence type="ECO:0000259" key="8">
    <source>
        <dbReference type="PROSITE" id="PS51349"/>
    </source>
</evidence>
<keyword evidence="10" id="KW-1185">Reference proteome</keyword>
<keyword evidence="7" id="KW-0288">FMN</keyword>
<dbReference type="OrthoDB" id="1925334at2759"/>
<comment type="caution">
    <text evidence="9">The sequence shown here is derived from an EMBL/GenBank/DDBJ whole genome shotgun (WGS) entry which is preliminary data.</text>
</comment>
<dbReference type="InterPro" id="IPR012133">
    <property type="entry name" value="Alpha-hydoxy_acid_DH_FMN"/>
</dbReference>
<feature type="binding site" evidence="7">
    <location>
        <position position="115"/>
    </location>
    <ligand>
        <name>FMN</name>
        <dbReference type="ChEBI" id="CHEBI:58210"/>
    </ligand>
</feature>
<evidence type="ECO:0000313" key="10">
    <source>
        <dbReference type="Proteomes" id="UP000799441"/>
    </source>
</evidence>
<feature type="binding site" evidence="7">
    <location>
        <begin position="288"/>
        <end position="292"/>
    </location>
    <ligand>
        <name>FMN</name>
        <dbReference type="ChEBI" id="CHEBI:58210"/>
    </ligand>
</feature>
<dbReference type="PANTHER" id="PTHR10578">
    <property type="entry name" value="S -2-HYDROXY-ACID OXIDASE-RELATED"/>
    <property type="match status" value="1"/>
</dbReference>
<dbReference type="InterPro" id="IPR000262">
    <property type="entry name" value="FMN-dep_DH"/>
</dbReference>
<feature type="binding site" evidence="7">
    <location>
        <position position="256"/>
    </location>
    <ligand>
        <name>glyoxylate</name>
        <dbReference type="ChEBI" id="CHEBI:36655"/>
    </ligand>
</feature>
<evidence type="ECO:0000256" key="5">
    <source>
        <dbReference type="ARBA" id="ARBA00083297"/>
    </source>
</evidence>
<evidence type="ECO:0000256" key="2">
    <source>
        <dbReference type="ARBA" id="ARBA00023002"/>
    </source>
</evidence>
<evidence type="ECO:0000313" key="9">
    <source>
        <dbReference type="EMBL" id="KAF2720111.1"/>
    </source>
</evidence>
<reference evidence="9" key="1">
    <citation type="journal article" date="2020" name="Stud. Mycol.">
        <title>101 Dothideomycetes genomes: a test case for predicting lifestyles and emergence of pathogens.</title>
        <authorList>
            <person name="Haridas S."/>
            <person name="Albert R."/>
            <person name="Binder M."/>
            <person name="Bloem J."/>
            <person name="Labutti K."/>
            <person name="Salamov A."/>
            <person name="Andreopoulos B."/>
            <person name="Baker S."/>
            <person name="Barry K."/>
            <person name="Bills G."/>
            <person name="Bluhm B."/>
            <person name="Cannon C."/>
            <person name="Castanera R."/>
            <person name="Culley D."/>
            <person name="Daum C."/>
            <person name="Ezra D."/>
            <person name="Gonzalez J."/>
            <person name="Henrissat B."/>
            <person name="Kuo A."/>
            <person name="Liang C."/>
            <person name="Lipzen A."/>
            <person name="Lutzoni F."/>
            <person name="Magnuson J."/>
            <person name="Mondo S."/>
            <person name="Nolan M."/>
            <person name="Ohm R."/>
            <person name="Pangilinan J."/>
            <person name="Park H.-J."/>
            <person name="Ramirez L."/>
            <person name="Alfaro M."/>
            <person name="Sun H."/>
            <person name="Tritt A."/>
            <person name="Yoshinaga Y."/>
            <person name="Zwiers L.-H."/>
            <person name="Turgeon B."/>
            <person name="Goodwin S."/>
            <person name="Spatafora J."/>
            <person name="Crous P."/>
            <person name="Grigoriev I."/>
        </authorList>
    </citation>
    <scope>NUCLEOTIDE SEQUENCE</scope>
    <source>
        <strain evidence="9">CBS 116435</strain>
    </source>
</reference>
<dbReference type="FunFam" id="3.20.20.70:FF:000056">
    <property type="entry name" value="hydroxyacid oxidase 2"/>
    <property type="match status" value="1"/>
</dbReference>
<name>A0A9P4Q7Z4_9PEZI</name>
<dbReference type="PROSITE" id="PS00557">
    <property type="entry name" value="FMN_HYDROXY_ACID_DH_1"/>
    <property type="match status" value="1"/>
</dbReference>
<dbReference type="Proteomes" id="UP000799441">
    <property type="component" value="Unassembled WGS sequence"/>
</dbReference>